<reference evidence="1" key="1">
    <citation type="submission" date="2020-05" db="EMBL/GenBank/DDBJ databases">
        <authorList>
            <person name="Chiriac C."/>
            <person name="Salcher M."/>
            <person name="Ghai R."/>
            <person name="Kavagutti S V."/>
        </authorList>
    </citation>
    <scope>NUCLEOTIDE SEQUENCE</scope>
</reference>
<name>A0A6J6F520_9ZZZZ</name>
<proteinExistence type="predicted"/>
<protein>
    <submittedName>
        <fullName evidence="1">Unannotated protein</fullName>
    </submittedName>
</protein>
<dbReference type="AlphaFoldDB" id="A0A6J6F520"/>
<gene>
    <name evidence="1" type="ORF">UFOPK1776_00094</name>
    <name evidence="2" type="ORF">UFOPK1776_00738</name>
    <name evidence="3" type="ORF">UFOPK3797_00586</name>
</gene>
<evidence type="ECO:0000313" key="2">
    <source>
        <dbReference type="EMBL" id="CAB4593321.1"/>
    </source>
</evidence>
<evidence type="ECO:0000313" key="1">
    <source>
        <dbReference type="EMBL" id="CAB4582665.1"/>
    </source>
</evidence>
<dbReference type="EMBL" id="CAEZUC010000003">
    <property type="protein sequence ID" value="CAB4582665.1"/>
    <property type="molecule type" value="Genomic_DNA"/>
</dbReference>
<evidence type="ECO:0000313" key="3">
    <source>
        <dbReference type="EMBL" id="CAB4952301.1"/>
    </source>
</evidence>
<organism evidence="1">
    <name type="scientific">freshwater metagenome</name>
    <dbReference type="NCBI Taxonomy" id="449393"/>
    <lineage>
        <taxon>unclassified sequences</taxon>
        <taxon>metagenomes</taxon>
        <taxon>ecological metagenomes</taxon>
    </lineage>
</organism>
<dbReference type="EMBL" id="CAEZUC010000113">
    <property type="protein sequence ID" value="CAB4593321.1"/>
    <property type="molecule type" value="Genomic_DNA"/>
</dbReference>
<dbReference type="EMBL" id="CAFBNN010000060">
    <property type="protein sequence ID" value="CAB4952301.1"/>
    <property type="molecule type" value="Genomic_DNA"/>
</dbReference>
<sequence>MLVESFGSNPAITWCKRAVSKTVLAQGPA</sequence>
<accession>A0A6J6F520</accession>